<dbReference type="GO" id="GO:0016747">
    <property type="term" value="F:acyltransferase activity, transferring groups other than amino-acyl groups"/>
    <property type="evidence" value="ECO:0007669"/>
    <property type="project" value="InterPro"/>
</dbReference>
<reference evidence="12 13" key="1">
    <citation type="submission" date="2018-08" db="EMBL/GenBank/DDBJ databases">
        <title>A genome reference for cultivated species of the human gut microbiota.</title>
        <authorList>
            <person name="Zou Y."/>
            <person name="Xue W."/>
            <person name="Luo G."/>
        </authorList>
    </citation>
    <scope>NUCLEOTIDE SEQUENCE [LARGE SCALE GENOMIC DNA]</scope>
    <source>
        <strain evidence="9 14">AF10-17</strain>
        <strain evidence="8 15">AF11-14</strain>
        <strain evidence="11 16">AF46-2NS</strain>
        <strain evidence="10 13">AM42-23AC</strain>
        <strain evidence="7 12">OM06-11</strain>
    </source>
</reference>
<evidence type="ECO:0000256" key="4">
    <source>
        <dbReference type="ARBA" id="ARBA00023315"/>
    </source>
</evidence>
<dbReference type="Proteomes" id="UP000284990">
    <property type="component" value="Unassembled WGS sequence"/>
</dbReference>
<dbReference type="Proteomes" id="UP000261245">
    <property type="component" value="Unassembled WGS sequence"/>
</dbReference>
<keyword evidence="3 11" id="KW-0808">Transferase</keyword>
<dbReference type="Gene3D" id="3.40.630.30">
    <property type="match status" value="1"/>
</dbReference>
<evidence type="ECO:0000256" key="5">
    <source>
        <dbReference type="ARBA" id="ARBA00049880"/>
    </source>
</evidence>
<keyword evidence="1" id="KW-0678">Repressor</keyword>
<dbReference type="RefSeq" id="WP_117728093.1">
    <property type="nucleotide sequence ID" value="NZ_CATKVS010000005.1"/>
</dbReference>
<dbReference type="InterPro" id="IPR000182">
    <property type="entry name" value="GNAT_dom"/>
</dbReference>
<dbReference type="PROSITE" id="PS51186">
    <property type="entry name" value="GNAT"/>
    <property type="match status" value="1"/>
</dbReference>
<dbReference type="EMBL" id="QSAV01000012">
    <property type="protein sequence ID" value="RGW81021.1"/>
    <property type="molecule type" value="Genomic_DNA"/>
</dbReference>
<evidence type="ECO:0000313" key="9">
    <source>
        <dbReference type="EMBL" id="RGW81021.1"/>
    </source>
</evidence>
<evidence type="ECO:0000313" key="12">
    <source>
        <dbReference type="Proteomes" id="UP000261245"/>
    </source>
</evidence>
<name>A0A3E5ADU5_9BACT</name>
<dbReference type="EMBL" id="QSUC01000020">
    <property type="protein sequence ID" value="RGN08715.1"/>
    <property type="molecule type" value="Genomic_DNA"/>
</dbReference>
<keyword evidence="4" id="KW-0012">Acyltransferase</keyword>
<evidence type="ECO:0000259" key="6">
    <source>
        <dbReference type="PROSITE" id="PS51186"/>
    </source>
</evidence>
<evidence type="ECO:0000313" key="11">
    <source>
        <dbReference type="EMBL" id="RHK06598.1"/>
    </source>
</evidence>
<comment type="caution">
    <text evidence="11">The sequence shown here is derived from an EMBL/GenBank/DDBJ whole genome shotgun (WGS) entry which is preliminary data.</text>
</comment>
<protein>
    <submittedName>
        <fullName evidence="11">N-acetyltransferase</fullName>
    </submittedName>
</protein>
<accession>A0A3E5ADU5</accession>
<dbReference type="EMBL" id="QRNB01000146">
    <property type="protein sequence ID" value="RHK06598.1"/>
    <property type="molecule type" value="Genomic_DNA"/>
</dbReference>
<dbReference type="PANTHER" id="PTHR36449">
    <property type="entry name" value="ACETYLTRANSFERASE-RELATED"/>
    <property type="match status" value="1"/>
</dbReference>
<evidence type="ECO:0000256" key="1">
    <source>
        <dbReference type="ARBA" id="ARBA00022491"/>
    </source>
</evidence>
<dbReference type="InterPro" id="IPR016181">
    <property type="entry name" value="Acyl_CoA_acyltransferase"/>
</dbReference>
<evidence type="ECO:0000313" key="15">
    <source>
        <dbReference type="Proteomes" id="UP000286077"/>
    </source>
</evidence>
<evidence type="ECO:0000313" key="7">
    <source>
        <dbReference type="EMBL" id="RGN08715.1"/>
    </source>
</evidence>
<dbReference type="SUPFAM" id="SSF55729">
    <property type="entry name" value="Acyl-CoA N-acyltransferases (Nat)"/>
    <property type="match status" value="1"/>
</dbReference>
<evidence type="ECO:0000313" key="14">
    <source>
        <dbReference type="Proteomes" id="UP000285776"/>
    </source>
</evidence>
<comment type="catalytic activity">
    <reaction evidence="5">
        <text>glycyl-tRNA(Gly) + acetyl-CoA = N-acetylglycyl-tRNA(Gly) + CoA + H(+)</text>
        <dbReference type="Rhea" id="RHEA:81867"/>
        <dbReference type="Rhea" id="RHEA-COMP:9683"/>
        <dbReference type="Rhea" id="RHEA-COMP:19766"/>
        <dbReference type="ChEBI" id="CHEBI:15378"/>
        <dbReference type="ChEBI" id="CHEBI:57287"/>
        <dbReference type="ChEBI" id="CHEBI:57288"/>
        <dbReference type="ChEBI" id="CHEBI:78522"/>
        <dbReference type="ChEBI" id="CHEBI:232036"/>
    </reaction>
</comment>
<dbReference type="Proteomes" id="UP000286211">
    <property type="component" value="Unassembled WGS sequence"/>
</dbReference>
<dbReference type="Proteomes" id="UP000285776">
    <property type="component" value="Unassembled WGS sequence"/>
</dbReference>
<evidence type="ECO:0000313" key="13">
    <source>
        <dbReference type="Proteomes" id="UP000284990"/>
    </source>
</evidence>
<dbReference type="EMBL" id="QSAQ01000001">
    <property type="protein sequence ID" value="RGW70986.1"/>
    <property type="molecule type" value="Genomic_DNA"/>
</dbReference>
<evidence type="ECO:0000256" key="3">
    <source>
        <dbReference type="ARBA" id="ARBA00022679"/>
    </source>
</evidence>
<evidence type="ECO:0000313" key="16">
    <source>
        <dbReference type="Proteomes" id="UP000286211"/>
    </source>
</evidence>
<evidence type="ECO:0000313" key="10">
    <source>
        <dbReference type="EMBL" id="RHA81770.1"/>
    </source>
</evidence>
<sequence length="189" mass="21993">MNLEEYKIELLSDFEELINFYTGKDKMDDFLHNHLQDCEESHYCKTFCVRLKANNTIVAIFALAFDSVDIDSDDFDDMRMGAAGTDLPAVKETFREQFEQKYTYPALEIAYLAIEQKFQSLHLGSALIEEIASMARNQRYAGCVFLTVRAWHTSDYSAVGFYEKNQFAKLTPVPQMDVWPMYKTIWPEE</sequence>
<gene>
    <name evidence="11" type="ORF">DW079_14415</name>
    <name evidence="10" type="ORF">DW916_16565</name>
    <name evidence="9" type="ORF">DWV53_05055</name>
    <name evidence="8" type="ORF">DWV60_00280</name>
    <name evidence="7" type="ORF">DXB80_08770</name>
</gene>
<organism evidence="11 16">
    <name type="scientific">Segatella copri</name>
    <dbReference type="NCBI Taxonomy" id="165179"/>
    <lineage>
        <taxon>Bacteria</taxon>
        <taxon>Pseudomonadati</taxon>
        <taxon>Bacteroidota</taxon>
        <taxon>Bacteroidia</taxon>
        <taxon>Bacteroidales</taxon>
        <taxon>Prevotellaceae</taxon>
        <taxon>Segatella</taxon>
    </lineage>
</organism>
<evidence type="ECO:0000256" key="2">
    <source>
        <dbReference type="ARBA" id="ARBA00022649"/>
    </source>
</evidence>
<dbReference type="Proteomes" id="UP000286077">
    <property type="component" value="Unassembled WGS sequence"/>
</dbReference>
<evidence type="ECO:0000313" key="8">
    <source>
        <dbReference type="EMBL" id="RGW70986.1"/>
    </source>
</evidence>
<feature type="domain" description="N-acetyltransferase" evidence="6">
    <location>
        <begin position="1"/>
        <end position="186"/>
    </location>
</feature>
<keyword evidence="2" id="KW-1277">Toxin-antitoxin system</keyword>
<proteinExistence type="predicted"/>
<dbReference type="Pfam" id="PF00583">
    <property type="entry name" value="Acetyltransf_1"/>
    <property type="match status" value="1"/>
</dbReference>
<dbReference type="AlphaFoldDB" id="A0A3E5ADU5"/>
<dbReference type="PANTHER" id="PTHR36449:SF1">
    <property type="entry name" value="ACETYLTRANSFERASE"/>
    <property type="match status" value="1"/>
</dbReference>
<dbReference type="EMBL" id="QSFW01000061">
    <property type="protein sequence ID" value="RHA81770.1"/>
    <property type="molecule type" value="Genomic_DNA"/>
</dbReference>